<comment type="caution">
    <text evidence="11">The sequence shown here is derived from an EMBL/GenBank/DDBJ whole genome shotgun (WGS) entry which is preliminary data.</text>
</comment>
<keyword evidence="9 10" id="KW-0472">Membrane</keyword>
<evidence type="ECO:0000256" key="5">
    <source>
        <dbReference type="ARBA" id="ARBA00022723"/>
    </source>
</evidence>
<comment type="cofactor">
    <cofactor evidence="1">
        <name>heme</name>
        <dbReference type="ChEBI" id="CHEBI:30413"/>
    </cofactor>
</comment>
<evidence type="ECO:0000313" key="11">
    <source>
        <dbReference type="EMBL" id="KAJ4955771.1"/>
    </source>
</evidence>
<dbReference type="Pfam" id="PF00067">
    <property type="entry name" value="p450"/>
    <property type="match status" value="1"/>
</dbReference>
<keyword evidence="12" id="KW-1185">Reference proteome</keyword>
<sequence length="168" mass="19008">MDDLLLLSLPIVALIFFYYFSHKTKHMSPQAPEASGAWPIIGHLPLLNPQVPLARSLATIADKYGPIFMLHIGYNRSVCVNNLEMIKDCFTHDKVFATRPPTSAGKYLGYNYAFITLGPHGPYWHEIKKMMTLELLSKSRLDMLKHIRAGEVDTSIKNCTHIGPRTRV</sequence>
<dbReference type="Proteomes" id="UP001141806">
    <property type="component" value="Unassembled WGS sequence"/>
</dbReference>
<name>A0A9Q0JXQ6_9MAGN</name>
<dbReference type="OrthoDB" id="2789670at2759"/>
<evidence type="ECO:0000256" key="10">
    <source>
        <dbReference type="SAM" id="Phobius"/>
    </source>
</evidence>
<evidence type="ECO:0000256" key="4">
    <source>
        <dbReference type="ARBA" id="ARBA00022692"/>
    </source>
</evidence>
<dbReference type="InterPro" id="IPR036396">
    <property type="entry name" value="Cyt_P450_sf"/>
</dbReference>
<dbReference type="PANTHER" id="PTHR47947:SF26">
    <property type="entry name" value="CYTOCHROME P450"/>
    <property type="match status" value="1"/>
</dbReference>
<dbReference type="AlphaFoldDB" id="A0A9Q0JXQ6"/>
<protein>
    <recommendedName>
        <fullName evidence="13">Cytochrome P450</fullName>
    </recommendedName>
</protein>
<evidence type="ECO:0008006" key="13">
    <source>
        <dbReference type="Google" id="ProtNLM"/>
    </source>
</evidence>
<gene>
    <name evidence="11" type="ORF">NE237_012554</name>
</gene>
<evidence type="ECO:0000256" key="2">
    <source>
        <dbReference type="ARBA" id="ARBA00004370"/>
    </source>
</evidence>
<proteinExistence type="predicted"/>
<feature type="transmembrane region" description="Helical" evidence="10">
    <location>
        <begin position="6"/>
        <end position="21"/>
    </location>
</feature>
<evidence type="ECO:0000313" key="12">
    <source>
        <dbReference type="Proteomes" id="UP001141806"/>
    </source>
</evidence>
<evidence type="ECO:0000256" key="8">
    <source>
        <dbReference type="ARBA" id="ARBA00023004"/>
    </source>
</evidence>
<dbReference type="SUPFAM" id="SSF48264">
    <property type="entry name" value="Cytochrome P450"/>
    <property type="match status" value="1"/>
</dbReference>
<keyword evidence="8" id="KW-0408">Iron</keyword>
<dbReference type="EMBL" id="JAMYWD010000011">
    <property type="protein sequence ID" value="KAJ4955771.1"/>
    <property type="molecule type" value="Genomic_DNA"/>
</dbReference>
<dbReference type="Gene3D" id="1.10.630.10">
    <property type="entry name" value="Cytochrome P450"/>
    <property type="match status" value="1"/>
</dbReference>
<evidence type="ECO:0000256" key="9">
    <source>
        <dbReference type="ARBA" id="ARBA00023136"/>
    </source>
</evidence>
<accession>A0A9Q0JXQ6</accession>
<comment type="subcellular location">
    <subcellularLocation>
        <location evidence="2">Membrane</location>
    </subcellularLocation>
</comment>
<evidence type="ECO:0000256" key="7">
    <source>
        <dbReference type="ARBA" id="ARBA00023002"/>
    </source>
</evidence>
<dbReference type="GO" id="GO:0016020">
    <property type="term" value="C:membrane"/>
    <property type="evidence" value="ECO:0007669"/>
    <property type="project" value="UniProtKB-SubCell"/>
</dbReference>
<evidence type="ECO:0000256" key="3">
    <source>
        <dbReference type="ARBA" id="ARBA00022617"/>
    </source>
</evidence>
<dbReference type="GO" id="GO:0005506">
    <property type="term" value="F:iron ion binding"/>
    <property type="evidence" value="ECO:0007669"/>
    <property type="project" value="InterPro"/>
</dbReference>
<reference evidence="11" key="1">
    <citation type="journal article" date="2023" name="Plant J.">
        <title>The genome of the king protea, Protea cynaroides.</title>
        <authorList>
            <person name="Chang J."/>
            <person name="Duong T.A."/>
            <person name="Schoeman C."/>
            <person name="Ma X."/>
            <person name="Roodt D."/>
            <person name="Barker N."/>
            <person name="Li Z."/>
            <person name="Van de Peer Y."/>
            <person name="Mizrachi E."/>
        </authorList>
    </citation>
    <scope>NUCLEOTIDE SEQUENCE</scope>
    <source>
        <tissue evidence="11">Young leaves</tissue>
    </source>
</reference>
<dbReference type="InterPro" id="IPR050651">
    <property type="entry name" value="Plant_Cytochrome_P450_Monoox"/>
</dbReference>
<dbReference type="GO" id="GO:0020037">
    <property type="term" value="F:heme binding"/>
    <property type="evidence" value="ECO:0007669"/>
    <property type="project" value="InterPro"/>
</dbReference>
<organism evidence="11 12">
    <name type="scientific">Protea cynaroides</name>
    <dbReference type="NCBI Taxonomy" id="273540"/>
    <lineage>
        <taxon>Eukaryota</taxon>
        <taxon>Viridiplantae</taxon>
        <taxon>Streptophyta</taxon>
        <taxon>Embryophyta</taxon>
        <taxon>Tracheophyta</taxon>
        <taxon>Spermatophyta</taxon>
        <taxon>Magnoliopsida</taxon>
        <taxon>Proteales</taxon>
        <taxon>Proteaceae</taxon>
        <taxon>Protea</taxon>
    </lineage>
</organism>
<keyword evidence="5" id="KW-0479">Metal-binding</keyword>
<evidence type="ECO:0000256" key="6">
    <source>
        <dbReference type="ARBA" id="ARBA00022989"/>
    </source>
</evidence>
<keyword evidence="3" id="KW-0349">Heme</keyword>
<dbReference type="GO" id="GO:0004497">
    <property type="term" value="F:monooxygenase activity"/>
    <property type="evidence" value="ECO:0007669"/>
    <property type="project" value="InterPro"/>
</dbReference>
<dbReference type="GO" id="GO:0016705">
    <property type="term" value="F:oxidoreductase activity, acting on paired donors, with incorporation or reduction of molecular oxygen"/>
    <property type="evidence" value="ECO:0007669"/>
    <property type="project" value="InterPro"/>
</dbReference>
<dbReference type="InterPro" id="IPR001128">
    <property type="entry name" value="Cyt_P450"/>
</dbReference>
<keyword evidence="7" id="KW-0560">Oxidoreductase</keyword>
<keyword evidence="6 10" id="KW-1133">Transmembrane helix</keyword>
<dbReference type="PANTHER" id="PTHR47947">
    <property type="entry name" value="CYTOCHROME P450 82C3-RELATED"/>
    <property type="match status" value="1"/>
</dbReference>
<keyword evidence="4 10" id="KW-0812">Transmembrane</keyword>
<evidence type="ECO:0000256" key="1">
    <source>
        <dbReference type="ARBA" id="ARBA00001971"/>
    </source>
</evidence>